<dbReference type="AlphaFoldDB" id="L7F974"/>
<evidence type="ECO:0000313" key="2">
    <source>
        <dbReference type="Proteomes" id="UP000010931"/>
    </source>
</evidence>
<evidence type="ECO:0000313" key="1">
    <source>
        <dbReference type="EMBL" id="ELP67664.1"/>
    </source>
</evidence>
<organism evidence="1 2">
    <name type="scientific">Streptomyces turgidiscabies (strain Car8)</name>
    <dbReference type="NCBI Taxonomy" id="698760"/>
    <lineage>
        <taxon>Bacteria</taxon>
        <taxon>Bacillati</taxon>
        <taxon>Actinomycetota</taxon>
        <taxon>Actinomycetes</taxon>
        <taxon>Kitasatosporales</taxon>
        <taxon>Streptomycetaceae</taxon>
        <taxon>Streptomyces</taxon>
    </lineage>
</organism>
<comment type="caution">
    <text evidence="1">The sequence shown here is derived from an EMBL/GenBank/DDBJ whole genome shotgun (WGS) entry which is preliminary data.</text>
</comment>
<proteinExistence type="predicted"/>
<protein>
    <submittedName>
        <fullName evidence="1">Uncharacterized protein</fullName>
    </submittedName>
</protein>
<dbReference type="PATRIC" id="fig|698760.3.peg.3548"/>
<dbReference type="EMBL" id="AEJB01000272">
    <property type="protein sequence ID" value="ELP67664.1"/>
    <property type="molecule type" value="Genomic_DNA"/>
</dbReference>
<name>L7F974_STRT8</name>
<reference evidence="1 2" key="1">
    <citation type="journal article" date="2011" name="Plasmid">
        <title>Streptomyces turgidiscabies Car8 contains a modular pathogenicity island that shares virulence genes with other actinobacterial plant pathogens.</title>
        <authorList>
            <person name="Huguet-Tapia J.C."/>
            <person name="Badger J.H."/>
            <person name="Loria R."/>
            <person name="Pettis G.S."/>
        </authorList>
    </citation>
    <scope>NUCLEOTIDE SEQUENCE [LARGE SCALE GENOMIC DNA]</scope>
    <source>
        <strain evidence="1 2">Car8</strain>
    </source>
</reference>
<dbReference type="Proteomes" id="UP000010931">
    <property type="component" value="Unassembled WGS sequence"/>
</dbReference>
<keyword evidence="2" id="KW-1185">Reference proteome</keyword>
<accession>L7F974</accession>
<gene>
    <name evidence="1" type="ORF">STRTUCAR8_08534</name>
</gene>
<sequence length="173" mass="18903">MSVMTENKPETFEPVDFSNVHEGDRLQFVTANNGFDGGDQVWRTGRVTKVTAKTVTVDCDSSLLGRGARLRRADWPYRCVSKAVAEQPARQSNDAEGAKVDLDDGYSTCVYCGFAAKTRTDGTMRKHRVAKDAGRIGSSGSLPQDPHGPICQGSGQKMGRWVIDSNGFLAQEW</sequence>